<protein>
    <recommendedName>
        <fullName evidence="3">SnoaL-like domain-containing protein</fullName>
    </recommendedName>
</protein>
<dbReference type="AlphaFoldDB" id="A0A1H7V9R5"/>
<dbReference type="EMBL" id="FOAW01000021">
    <property type="protein sequence ID" value="SEM05810.1"/>
    <property type="molecule type" value="Genomic_DNA"/>
</dbReference>
<dbReference type="Proteomes" id="UP000198677">
    <property type="component" value="Unassembled WGS sequence"/>
</dbReference>
<sequence length="144" mass="15760">MALDRDTIDRYLTAYGNSLTSFDAEATAAMWGMPGTILTDEFAGSLSSRADMAEGLRQSYPLLKQLGLAGISHQVLESAALTDRLARVRVRWTFLDSAGEPLTTSDYEYVLREDPDGVHTYVSVGIDDAQKLRELADRLGVDLG</sequence>
<accession>A0A1H7V9R5</accession>
<proteinExistence type="predicted"/>
<reference evidence="2" key="1">
    <citation type="submission" date="2016-10" db="EMBL/GenBank/DDBJ databases">
        <authorList>
            <person name="Varghese N."/>
            <person name="Submissions S."/>
        </authorList>
    </citation>
    <scope>NUCLEOTIDE SEQUENCE [LARGE SCALE GENOMIC DNA]</scope>
    <source>
        <strain evidence="2">DSM 44675</strain>
    </source>
</reference>
<evidence type="ECO:0000313" key="1">
    <source>
        <dbReference type="EMBL" id="SEM05810.1"/>
    </source>
</evidence>
<gene>
    <name evidence="1" type="ORF">SAMN05444583_12133</name>
</gene>
<evidence type="ECO:0008006" key="3">
    <source>
        <dbReference type="Google" id="ProtNLM"/>
    </source>
</evidence>
<name>A0A1H7V9R5_9NOCA</name>
<dbReference type="RefSeq" id="WP_072750784.1">
    <property type="nucleotide sequence ID" value="NZ_FOAW01000021.1"/>
</dbReference>
<keyword evidence="2" id="KW-1185">Reference proteome</keyword>
<evidence type="ECO:0000313" key="2">
    <source>
        <dbReference type="Proteomes" id="UP000198677"/>
    </source>
</evidence>
<dbReference type="OrthoDB" id="5071858at2"/>
<organism evidence="1 2">
    <name type="scientific">Rhodococcus maanshanensis</name>
    <dbReference type="NCBI Taxonomy" id="183556"/>
    <lineage>
        <taxon>Bacteria</taxon>
        <taxon>Bacillati</taxon>
        <taxon>Actinomycetota</taxon>
        <taxon>Actinomycetes</taxon>
        <taxon>Mycobacteriales</taxon>
        <taxon>Nocardiaceae</taxon>
        <taxon>Rhodococcus</taxon>
    </lineage>
</organism>